<dbReference type="PANTHER" id="PTHR36434:SF1">
    <property type="entry name" value="MEMBRANE PROTEASE YUGP-RELATED"/>
    <property type="match status" value="1"/>
</dbReference>
<evidence type="ECO:0008006" key="4">
    <source>
        <dbReference type="Google" id="ProtNLM"/>
    </source>
</evidence>
<dbReference type="Pfam" id="PF04298">
    <property type="entry name" value="Zn_peptidase_2"/>
    <property type="match status" value="1"/>
</dbReference>
<accession>A0A1F7FG89</accession>
<gene>
    <name evidence="2" type="ORF">A2519_04040</name>
</gene>
<feature type="transmembrane region" description="Helical" evidence="1">
    <location>
        <begin position="197"/>
        <end position="221"/>
    </location>
</feature>
<dbReference type="EMBL" id="MFYX01000050">
    <property type="protein sequence ID" value="OGK05729.1"/>
    <property type="molecule type" value="Genomic_DNA"/>
</dbReference>
<evidence type="ECO:0000313" key="3">
    <source>
        <dbReference type="Proteomes" id="UP000179243"/>
    </source>
</evidence>
<keyword evidence="1" id="KW-0812">Transmembrane</keyword>
<dbReference type="InterPro" id="IPR007395">
    <property type="entry name" value="Zn_peptidase_2"/>
</dbReference>
<evidence type="ECO:0000313" key="2">
    <source>
        <dbReference type="EMBL" id="OGK05729.1"/>
    </source>
</evidence>
<feature type="transmembrane region" description="Helical" evidence="1">
    <location>
        <begin position="147"/>
        <end position="168"/>
    </location>
</feature>
<evidence type="ECO:0000256" key="1">
    <source>
        <dbReference type="SAM" id="Phobius"/>
    </source>
</evidence>
<name>A0A1F7FG89_UNCRA</name>
<feature type="transmembrane region" description="Helical" evidence="1">
    <location>
        <begin position="120"/>
        <end position="141"/>
    </location>
</feature>
<sequence length="230" mass="24634">MFMFDPLYLVFALPGLALALYASFKTKATFAKYAQVAAVNGLSGAKAAGRLLRGAGITDVKIEEVTGFLSDHYDPAKKVLRLSPDVYGSKSLSAIGVACHEAGHALQHAQGYSWMYVRTALVPATNISSYLSYAVIMLGLILQSGSLFLFGALLFSAAVVFSIVTLPVEWDATKRAKEHMVEYGVVSQGEAARAGEVLNAAFLTYLAAAVSSILTLLYYLMRAGVFGRRS</sequence>
<dbReference type="Proteomes" id="UP000179243">
    <property type="component" value="Unassembled WGS sequence"/>
</dbReference>
<proteinExistence type="predicted"/>
<keyword evidence="1" id="KW-1133">Transmembrane helix</keyword>
<dbReference type="PANTHER" id="PTHR36434">
    <property type="entry name" value="MEMBRANE PROTEASE YUGP-RELATED"/>
    <property type="match status" value="1"/>
</dbReference>
<feature type="transmembrane region" description="Helical" evidence="1">
    <location>
        <begin position="6"/>
        <end position="24"/>
    </location>
</feature>
<comment type="caution">
    <text evidence="2">The sequence shown here is derived from an EMBL/GenBank/DDBJ whole genome shotgun (WGS) entry which is preliminary data.</text>
</comment>
<dbReference type="AlphaFoldDB" id="A0A1F7FG89"/>
<reference evidence="2 3" key="1">
    <citation type="journal article" date="2016" name="Nat. Commun.">
        <title>Thousands of microbial genomes shed light on interconnected biogeochemical processes in an aquifer system.</title>
        <authorList>
            <person name="Anantharaman K."/>
            <person name="Brown C.T."/>
            <person name="Hug L.A."/>
            <person name="Sharon I."/>
            <person name="Castelle C.J."/>
            <person name="Probst A.J."/>
            <person name="Thomas B.C."/>
            <person name="Singh A."/>
            <person name="Wilkins M.J."/>
            <person name="Karaoz U."/>
            <person name="Brodie E.L."/>
            <person name="Williams K.H."/>
            <person name="Hubbard S.S."/>
            <person name="Banfield J.F."/>
        </authorList>
    </citation>
    <scope>NUCLEOTIDE SEQUENCE [LARGE SCALE GENOMIC DNA]</scope>
</reference>
<protein>
    <recommendedName>
        <fullName evidence="4">Zinc metallopeptidase</fullName>
    </recommendedName>
</protein>
<organism evidence="2 3">
    <name type="scientific">Candidatus Raymondbacteria bacterium RIFOXYD12_FULL_49_13</name>
    <dbReference type="NCBI Taxonomy" id="1817890"/>
    <lineage>
        <taxon>Bacteria</taxon>
        <taxon>Raymondiibacteriota</taxon>
    </lineage>
</organism>
<keyword evidence="1" id="KW-0472">Membrane</keyword>